<feature type="compositionally biased region" description="Polar residues" evidence="1">
    <location>
        <begin position="224"/>
        <end position="238"/>
    </location>
</feature>
<sequence length="528" mass="56970">MEAPFDVDNLLNDESWLLQGLNPEAPPASHSAPEPGVSGLSDPSQTQGNQGSYHDLISPTSSASFSSSLMPGYHPYAIQNHHAPPGPAQQPWISHHVSLPVSSVVTEPIHDNFSFPAHGAMTANQPRSRSTSFANSSQSAPAREFYGQGIQPHALVQTTQYNYPAAPATGRTFAASPSSNISGCFDTTPHHAPQGWTQQPRALSQVTQDAAYSVASPPEGLQHIGNNLDQDLNPTPRFSPNRPQPLGFNANNEYLGTASPTEDPRNCVRHLHHSQYCTGQLRQRTINRVSTMRRSHHSDPSTTQLGALQPSHSVSRSRGAEPRYKQISAETTRVGAAASSEHNLIERKSRNETSNGGRTTLTEDTSGRPSEGQAGRRKGTASQPGSSTLSPSRKLRIQFREYDPFKEGNKTSKAGGKRKAKEVVPEDDTASSSSSSAQPAQKRQRIDNEPPVYTPSPPPPPPPPPSPASSAASASSASSSSGVDSRPAPSRKPRKKGAMQERYSDNMIMVNDVRAKEEKNRQYTFIPQ</sequence>
<feature type="compositionally biased region" description="Basic and acidic residues" evidence="1">
    <location>
        <begin position="398"/>
        <end position="410"/>
    </location>
</feature>
<comment type="caution">
    <text evidence="2">The sequence shown here is derived from an EMBL/GenBank/DDBJ whole genome shotgun (WGS) entry which is preliminary data.</text>
</comment>
<feature type="compositionally biased region" description="Polar residues" evidence="1">
    <location>
        <begin position="380"/>
        <end position="391"/>
    </location>
</feature>
<organism evidence="2 3">
    <name type="scientific">Gymnopilus dilepis</name>
    <dbReference type="NCBI Taxonomy" id="231916"/>
    <lineage>
        <taxon>Eukaryota</taxon>
        <taxon>Fungi</taxon>
        <taxon>Dikarya</taxon>
        <taxon>Basidiomycota</taxon>
        <taxon>Agaricomycotina</taxon>
        <taxon>Agaricomycetes</taxon>
        <taxon>Agaricomycetidae</taxon>
        <taxon>Agaricales</taxon>
        <taxon>Agaricineae</taxon>
        <taxon>Hymenogastraceae</taxon>
        <taxon>Gymnopilus</taxon>
    </lineage>
</organism>
<feature type="region of interest" description="Disordered" evidence="1">
    <location>
        <begin position="16"/>
        <end position="60"/>
    </location>
</feature>
<gene>
    <name evidence="2" type="ORF">CVT26_006970</name>
</gene>
<feature type="compositionally biased region" description="Low complexity" evidence="1">
    <location>
        <begin position="468"/>
        <end position="481"/>
    </location>
</feature>
<feature type="region of interest" description="Disordered" evidence="1">
    <location>
        <begin position="116"/>
        <end position="140"/>
    </location>
</feature>
<feature type="compositionally biased region" description="Polar residues" evidence="1">
    <location>
        <begin position="41"/>
        <end position="52"/>
    </location>
</feature>
<feature type="region of interest" description="Disordered" evidence="1">
    <location>
        <begin position="290"/>
        <end position="528"/>
    </location>
</feature>
<evidence type="ECO:0000313" key="3">
    <source>
        <dbReference type="Proteomes" id="UP000284706"/>
    </source>
</evidence>
<feature type="compositionally biased region" description="Pro residues" evidence="1">
    <location>
        <begin position="452"/>
        <end position="467"/>
    </location>
</feature>
<keyword evidence="3" id="KW-1185">Reference proteome</keyword>
<evidence type="ECO:0000313" key="2">
    <source>
        <dbReference type="EMBL" id="PPQ72216.1"/>
    </source>
</evidence>
<dbReference type="EMBL" id="NHYE01005468">
    <property type="protein sequence ID" value="PPQ72216.1"/>
    <property type="molecule type" value="Genomic_DNA"/>
</dbReference>
<feature type="region of interest" description="Disordered" evidence="1">
    <location>
        <begin position="218"/>
        <end position="243"/>
    </location>
</feature>
<evidence type="ECO:0000256" key="1">
    <source>
        <dbReference type="SAM" id="MobiDB-lite"/>
    </source>
</evidence>
<reference evidence="2 3" key="1">
    <citation type="journal article" date="2018" name="Evol. Lett.">
        <title>Horizontal gene cluster transfer increased hallucinogenic mushroom diversity.</title>
        <authorList>
            <person name="Reynolds H.T."/>
            <person name="Vijayakumar V."/>
            <person name="Gluck-Thaler E."/>
            <person name="Korotkin H.B."/>
            <person name="Matheny P.B."/>
            <person name="Slot J.C."/>
        </authorList>
    </citation>
    <scope>NUCLEOTIDE SEQUENCE [LARGE SCALE GENOMIC DNA]</scope>
    <source>
        <strain evidence="2 3">SRW20</strain>
    </source>
</reference>
<feature type="compositionally biased region" description="Polar residues" evidence="1">
    <location>
        <begin position="122"/>
        <end position="140"/>
    </location>
</feature>
<proteinExistence type="predicted"/>
<dbReference type="Proteomes" id="UP000284706">
    <property type="component" value="Unassembled WGS sequence"/>
</dbReference>
<dbReference type="AlphaFoldDB" id="A0A409W140"/>
<protein>
    <submittedName>
        <fullName evidence="2">Uncharacterized protein</fullName>
    </submittedName>
</protein>
<name>A0A409W140_9AGAR</name>
<feature type="compositionally biased region" description="Polar residues" evidence="1">
    <location>
        <begin position="300"/>
        <end position="316"/>
    </location>
</feature>
<dbReference type="InParanoid" id="A0A409W140"/>
<feature type="compositionally biased region" description="Polar residues" evidence="1">
    <location>
        <begin position="352"/>
        <end position="368"/>
    </location>
</feature>
<accession>A0A409W140</accession>